<keyword evidence="3" id="KW-0645">Protease</keyword>
<keyword evidence="3" id="KW-0482">Metalloprotease</keyword>
<evidence type="ECO:0000256" key="2">
    <source>
        <dbReference type="SAM" id="SignalP"/>
    </source>
</evidence>
<gene>
    <name evidence="3" type="ORF">GCM10010211_60930</name>
</gene>
<protein>
    <submittedName>
        <fullName evidence="3">M6 family metalloprotease domain-containing protein</fullName>
    </submittedName>
</protein>
<dbReference type="EMBL" id="BMRP01000028">
    <property type="protein sequence ID" value="GGU86649.1"/>
    <property type="molecule type" value="Genomic_DNA"/>
</dbReference>
<dbReference type="NCBIfam" id="TIGR03296">
    <property type="entry name" value="M6dom_TIGR03296"/>
    <property type="match status" value="1"/>
</dbReference>
<dbReference type="GO" id="GO:0008237">
    <property type="term" value="F:metallopeptidase activity"/>
    <property type="evidence" value="ECO:0007669"/>
    <property type="project" value="UniProtKB-KW"/>
</dbReference>
<evidence type="ECO:0000256" key="1">
    <source>
        <dbReference type="SAM" id="MobiDB-lite"/>
    </source>
</evidence>
<reference evidence="4" key="1">
    <citation type="journal article" date="2019" name="Int. J. Syst. Evol. Microbiol.">
        <title>The Global Catalogue of Microorganisms (GCM) 10K type strain sequencing project: providing services to taxonomists for standard genome sequencing and annotation.</title>
        <authorList>
            <consortium name="The Broad Institute Genomics Platform"/>
            <consortium name="The Broad Institute Genome Sequencing Center for Infectious Disease"/>
            <person name="Wu L."/>
            <person name="Ma J."/>
        </authorList>
    </citation>
    <scope>NUCLEOTIDE SEQUENCE [LARGE SCALE GENOMIC DNA]</scope>
    <source>
        <strain evidence="4">JCM 3399</strain>
    </source>
</reference>
<dbReference type="PANTHER" id="PTHR41775">
    <property type="entry name" value="SECRETED PROTEIN-RELATED"/>
    <property type="match status" value="1"/>
</dbReference>
<sequence length="485" mass="51790">MTQPRAPVKIPRRKLKSMRQKLCAALAAGATTVAAAVVLSSHPGAVALPPAAGTPPSHPAAALRPAAGAPPAGPCALRGISDDVSEAAPTPAGFAHSSGTVRALTLFVDFPDAPARLSPMARFAEFFPAATDYFRTSSYGRLNYVPRPFFRWLRMSRPLEEYGITRGAEFDPSSNSGYHALSREIVHAVDPYVDFRDYDVINIITTPNAGPPATRTVLSVTFSGSDLGLKTGRGKPFTNVSFIWSRQTGLSAFRVINHENAHSFGLPDLYFTEDRDGPTPVGHWDPMDEDWGPTNDFLGWHKWKMGWLTPGQVHCAPTGGTPADHTLTPVSTPGGTKIVIIPTGPHSGFVVEARTSGLLDPIVCRPGVLIYHVATDVRTGHAPIRVIDATPHSRGCYTGAPNVDPDLTDAPFRPGQTFRDHTSGVTVTVLAENTDGTYRVRVTPAHPRQLPPDPPAPPPLPLPPLTPPPLTPPPLPPPSSGAARY</sequence>
<comment type="caution">
    <text evidence="3">The sequence shown here is derived from an EMBL/GenBank/DDBJ whole genome shotgun (WGS) entry which is preliminary data.</text>
</comment>
<name>A0ABQ2VJD1_9ACTN</name>
<feature type="compositionally biased region" description="Pro residues" evidence="1">
    <location>
        <begin position="449"/>
        <end position="479"/>
    </location>
</feature>
<accession>A0ABQ2VJD1</accession>
<evidence type="ECO:0000313" key="4">
    <source>
        <dbReference type="Proteomes" id="UP000654471"/>
    </source>
</evidence>
<feature type="chain" id="PRO_5045669255" evidence="2">
    <location>
        <begin position="36"/>
        <end position="485"/>
    </location>
</feature>
<keyword evidence="2" id="KW-0732">Signal</keyword>
<keyword evidence="4" id="KW-1185">Reference proteome</keyword>
<keyword evidence="3" id="KW-0378">Hydrolase</keyword>
<proteinExistence type="predicted"/>
<dbReference type="Proteomes" id="UP000654471">
    <property type="component" value="Unassembled WGS sequence"/>
</dbReference>
<dbReference type="InterPro" id="IPR008757">
    <property type="entry name" value="Peptidase_M6-like_domain"/>
</dbReference>
<organism evidence="3 4">
    <name type="scientific">Streptomyces albospinus</name>
    <dbReference type="NCBI Taxonomy" id="285515"/>
    <lineage>
        <taxon>Bacteria</taxon>
        <taxon>Bacillati</taxon>
        <taxon>Actinomycetota</taxon>
        <taxon>Actinomycetes</taxon>
        <taxon>Kitasatosporales</taxon>
        <taxon>Streptomycetaceae</taxon>
        <taxon>Streptomyces</taxon>
    </lineage>
</organism>
<feature type="signal peptide" evidence="2">
    <location>
        <begin position="1"/>
        <end position="35"/>
    </location>
</feature>
<evidence type="ECO:0000313" key="3">
    <source>
        <dbReference type="EMBL" id="GGU86649.1"/>
    </source>
</evidence>
<dbReference type="PANTHER" id="PTHR41775:SF1">
    <property type="entry name" value="PEPTIDASE M6-LIKE DOMAIN-CONTAINING PROTEIN"/>
    <property type="match status" value="1"/>
</dbReference>
<feature type="region of interest" description="Disordered" evidence="1">
    <location>
        <begin position="444"/>
        <end position="485"/>
    </location>
</feature>